<evidence type="ECO:0000256" key="1">
    <source>
        <dbReference type="SAM" id="MobiDB-lite"/>
    </source>
</evidence>
<name>A0A5S6QZ45_TRIMR</name>
<evidence type="ECO:0000313" key="3">
    <source>
        <dbReference type="WBParaSite" id="TMUE_3000012651.1"/>
    </source>
</evidence>
<reference evidence="3" key="1">
    <citation type="submission" date="2019-12" db="UniProtKB">
        <authorList>
            <consortium name="WormBaseParasite"/>
        </authorList>
    </citation>
    <scope>IDENTIFICATION</scope>
</reference>
<accession>A0A5S6QZ45</accession>
<dbReference type="AlphaFoldDB" id="A0A5S6QZ45"/>
<dbReference type="Proteomes" id="UP000046395">
    <property type="component" value="Unassembled WGS sequence"/>
</dbReference>
<protein>
    <submittedName>
        <fullName evidence="3">Uncharacterized protein</fullName>
    </submittedName>
</protein>
<organism evidence="2 3">
    <name type="scientific">Trichuris muris</name>
    <name type="common">Mouse whipworm</name>
    <dbReference type="NCBI Taxonomy" id="70415"/>
    <lineage>
        <taxon>Eukaryota</taxon>
        <taxon>Metazoa</taxon>
        <taxon>Ecdysozoa</taxon>
        <taxon>Nematoda</taxon>
        <taxon>Enoplea</taxon>
        <taxon>Dorylaimia</taxon>
        <taxon>Trichinellida</taxon>
        <taxon>Trichuridae</taxon>
        <taxon>Trichuris</taxon>
    </lineage>
</organism>
<feature type="region of interest" description="Disordered" evidence="1">
    <location>
        <begin position="1"/>
        <end position="66"/>
    </location>
</feature>
<sequence length="105" mass="11858">MRVIGAVRKRLRREGRDREASSHRSSLSLCKPGQMAPRQQVDPDRPTDPCSIVPSGEPFSSRRAMPGSMWTPYWPPRLLPSRISASRRSRRLSLASVCLLLSDLM</sequence>
<evidence type="ECO:0000313" key="2">
    <source>
        <dbReference type="Proteomes" id="UP000046395"/>
    </source>
</evidence>
<dbReference type="WBParaSite" id="TMUE_3000012651.1">
    <property type="protein sequence ID" value="TMUE_3000012651.1"/>
    <property type="gene ID" value="WBGene00301638"/>
</dbReference>
<keyword evidence="2" id="KW-1185">Reference proteome</keyword>
<proteinExistence type="predicted"/>